<keyword evidence="1" id="KW-0233">DNA recombination</keyword>
<feature type="domain" description="Tyr recombinase" evidence="2">
    <location>
        <begin position="1"/>
        <end position="72"/>
    </location>
</feature>
<dbReference type="Gene3D" id="1.10.443.10">
    <property type="entry name" value="Intergrase catalytic core"/>
    <property type="match status" value="1"/>
</dbReference>
<evidence type="ECO:0000313" key="3">
    <source>
        <dbReference type="EMBL" id="MBL4953471.1"/>
    </source>
</evidence>
<gene>
    <name evidence="3" type="ORF">JK635_14860</name>
</gene>
<dbReference type="RefSeq" id="WP_202654728.1">
    <property type="nucleotide sequence ID" value="NZ_JAESWB010000211.1"/>
</dbReference>
<proteinExistence type="predicted"/>
<dbReference type="Proteomes" id="UP000623967">
    <property type="component" value="Unassembled WGS sequence"/>
</dbReference>
<reference evidence="3 4" key="1">
    <citation type="submission" date="2021-01" db="EMBL/GenBank/DDBJ databases">
        <title>Genome public.</title>
        <authorList>
            <person name="Liu C."/>
            <person name="Sun Q."/>
        </authorList>
    </citation>
    <scope>NUCLEOTIDE SEQUENCE [LARGE SCALE GENOMIC DNA]</scope>
    <source>
        <strain evidence="3 4">YIM B02564</strain>
    </source>
</reference>
<dbReference type="InterPro" id="IPR013762">
    <property type="entry name" value="Integrase-like_cat_sf"/>
</dbReference>
<keyword evidence="4" id="KW-1185">Reference proteome</keyword>
<comment type="caution">
    <text evidence="3">The sequence shown here is derived from an EMBL/GenBank/DDBJ whole genome shotgun (WGS) entry which is preliminary data.</text>
</comment>
<dbReference type="Pfam" id="PF00589">
    <property type="entry name" value="Phage_integrase"/>
    <property type="match status" value="1"/>
</dbReference>
<name>A0ABS1TT72_9BACI</name>
<dbReference type="InterPro" id="IPR011010">
    <property type="entry name" value="DNA_brk_join_enz"/>
</dbReference>
<evidence type="ECO:0000313" key="4">
    <source>
        <dbReference type="Proteomes" id="UP000623967"/>
    </source>
</evidence>
<accession>A0ABS1TT72</accession>
<sequence length="83" mass="9806">MKFVRNRMARLLKLSELNPTLTPHSFRHTHTFLLAQAGIAIDEIMDRLGQDDLITRRIYLQGTEYRRKNASDQFSALIRSYRK</sequence>
<evidence type="ECO:0000256" key="1">
    <source>
        <dbReference type="ARBA" id="ARBA00023172"/>
    </source>
</evidence>
<dbReference type="PROSITE" id="PS51898">
    <property type="entry name" value="TYR_RECOMBINASE"/>
    <property type="match status" value="1"/>
</dbReference>
<dbReference type="SUPFAM" id="SSF56349">
    <property type="entry name" value="DNA breaking-rejoining enzymes"/>
    <property type="match status" value="1"/>
</dbReference>
<dbReference type="EMBL" id="JAESWB010000211">
    <property type="protein sequence ID" value="MBL4953471.1"/>
    <property type="molecule type" value="Genomic_DNA"/>
</dbReference>
<protein>
    <submittedName>
        <fullName evidence="3">Tyrosine-type recombinase/integrase</fullName>
    </submittedName>
</protein>
<organism evidence="3 4">
    <name type="scientific">Neobacillus paridis</name>
    <dbReference type="NCBI Taxonomy" id="2803862"/>
    <lineage>
        <taxon>Bacteria</taxon>
        <taxon>Bacillati</taxon>
        <taxon>Bacillota</taxon>
        <taxon>Bacilli</taxon>
        <taxon>Bacillales</taxon>
        <taxon>Bacillaceae</taxon>
        <taxon>Neobacillus</taxon>
    </lineage>
</organism>
<dbReference type="InterPro" id="IPR002104">
    <property type="entry name" value="Integrase_catalytic"/>
</dbReference>
<evidence type="ECO:0000259" key="2">
    <source>
        <dbReference type="PROSITE" id="PS51898"/>
    </source>
</evidence>